<dbReference type="Proteomes" id="UP001417504">
    <property type="component" value="Unassembled WGS sequence"/>
</dbReference>
<dbReference type="InterPro" id="IPR005178">
    <property type="entry name" value="Ostalpha/TMEM184C"/>
</dbReference>
<reference evidence="8 9" key="1">
    <citation type="submission" date="2024-01" db="EMBL/GenBank/DDBJ databases">
        <title>Genome assemblies of Stephania.</title>
        <authorList>
            <person name="Yang L."/>
        </authorList>
    </citation>
    <scope>NUCLEOTIDE SEQUENCE [LARGE SCALE GENOMIC DNA]</scope>
    <source>
        <strain evidence="8">QJT</strain>
        <tissue evidence="8">Leaf</tissue>
    </source>
</reference>
<evidence type="ECO:0000256" key="6">
    <source>
        <dbReference type="SAM" id="Phobius"/>
    </source>
</evidence>
<evidence type="ECO:0000313" key="8">
    <source>
        <dbReference type="EMBL" id="KAK9086071.1"/>
    </source>
</evidence>
<feature type="region of interest" description="Disordered" evidence="5">
    <location>
        <begin position="406"/>
        <end position="426"/>
    </location>
</feature>
<keyword evidence="9" id="KW-1185">Reference proteome</keyword>
<evidence type="ECO:0008006" key="10">
    <source>
        <dbReference type="Google" id="ProtNLM"/>
    </source>
</evidence>
<feature type="transmembrane region" description="Helical" evidence="6">
    <location>
        <begin position="237"/>
        <end position="261"/>
    </location>
</feature>
<evidence type="ECO:0000313" key="9">
    <source>
        <dbReference type="Proteomes" id="UP001417504"/>
    </source>
</evidence>
<protein>
    <recommendedName>
        <fullName evidence="10">Transmembrane protein 184A</fullName>
    </recommendedName>
</protein>
<keyword evidence="4 6" id="KW-0472">Membrane</keyword>
<comment type="subcellular location">
    <subcellularLocation>
        <location evidence="1">Membrane</location>
        <topology evidence="1">Multi-pass membrane protein</topology>
    </subcellularLocation>
</comment>
<keyword evidence="3 6" id="KW-1133">Transmembrane helix</keyword>
<evidence type="ECO:0000256" key="5">
    <source>
        <dbReference type="SAM" id="MobiDB-lite"/>
    </source>
</evidence>
<feature type="signal peptide" evidence="7">
    <location>
        <begin position="1"/>
        <end position="21"/>
    </location>
</feature>
<comment type="caution">
    <text evidence="8">The sequence shown here is derived from an EMBL/GenBank/DDBJ whole genome shotgun (WGS) entry which is preliminary data.</text>
</comment>
<accession>A0AAP0HIX9</accession>
<name>A0AAP0HIX9_9MAGN</name>
<feature type="transmembrane region" description="Helical" evidence="6">
    <location>
        <begin position="313"/>
        <end position="331"/>
    </location>
</feature>
<dbReference type="GO" id="GO:0016020">
    <property type="term" value="C:membrane"/>
    <property type="evidence" value="ECO:0007669"/>
    <property type="project" value="UniProtKB-SubCell"/>
</dbReference>
<dbReference type="AlphaFoldDB" id="A0AAP0HIX9"/>
<gene>
    <name evidence="8" type="ORF">Sjap_026482</name>
</gene>
<proteinExistence type="predicted"/>
<feature type="transmembrane region" description="Helical" evidence="6">
    <location>
        <begin position="204"/>
        <end position="225"/>
    </location>
</feature>
<evidence type="ECO:0000256" key="7">
    <source>
        <dbReference type="SAM" id="SignalP"/>
    </source>
</evidence>
<evidence type="ECO:0000256" key="1">
    <source>
        <dbReference type="ARBA" id="ARBA00004141"/>
    </source>
</evidence>
<feature type="transmembrane region" description="Helical" evidence="6">
    <location>
        <begin position="282"/>
        <end position="301"/>
    </location>
</feature>
<keyword evidence="7" id="KW-0732">Signal</keyword>
<dbReference type="EMBL" id="JBBNAE010000011">
    <property type="protein sequence ID" value="KAK9086071.1"/>
    <property type="molecule type" value="Genomic_DNA"/>
</dbReference>
<sequence>MRLHQLVDVLGLALVKNVTSGGSVEANEGEVTRTDLCFCGRQDDEEEYGIRDGGGGGVIMAFPCTIGAVAVALYLIYNHLLNYTEPVYQRYIVRIIFMVPIGIVEMGFGNGGLPIWILWVHAVMSFLALVLNKSSIYFNSIREVYEAWVIYNFLSLCLAWVGGPGAVVLSLSGRVLNPSVCLMTCCFPPIPLDGRFIRRCKQGALQFVILKPILVVVTFILHAKGKYQDGNFSIRQAYLYITILYTVSYTIALYALALFYVACKDLLRPFNPVPKFLMIKSVVFLTYWQGVLFFLAARSGFMKNAEEAARVQNLIICIEMLIAALGHLYAFPYKEYANANIGALSSLTGRVAHALKFNDFYDDTFHQFAPTYHDYVLYNHTEGDDGEIKYRSRTFVPTGLEMDTLGKKSTPKGRIDDIEQPSHPPGIDTLESADAILVPLIIRQRKLPRKLPRSLICQVPI</sequence>
<feature type="chain" id="PRO_5042875602" description="Transmembrane protein 184A" evidence="7">
    <location>
        <begin position="22"/>
        <end position="461"/>
    </location>
</feature>
<organism evidence="8 9">
    <name type="scientific">Stephania japonica</name>
    <dbReference type="NCBI Taxonomy" id="461633"/>
    <lineage>
        <taxon>Eukaryota</taxon>
        <taxon>Viridiplantae</taxon>
        <taxon>Streptophyta</taxon>
        <taxon>Embryophyta</taxon>
        <taxon>Tracheophyta</taxon>
        <taxon>Spermatophyta</taxon>
        <taxon>Magnoliopsida</taxon>
        <taxon>Ranunculales</taxon>
        <taxon>Menispermaceae</taxon>
        <taxon>Menispermoideae</taxon>
        <taxon>Cissampelideae</taxon>
        <taxon>Stephania</taxon>
    </lineage>
</organism>
<evidence type="ECO:0000256" key="2">
    <source>
        <dbReference type="ARBA" id="ARBA00022692"/>
    </source>
</evidence>
<feature type="transmembrane region" description="Helical" evidence="6">
    <location>
        <begin position="58"/>
        <end position="79"/>
    </location>
</feature>
<dbReference type="PANTHER" id="PTHR23423">
    <property type="entry name" value="ORGANIC SOLUTE TRANSPORTER-RELATED"/>
    <property type="match status" value="1"/>
</dbReference>
<dbReference type="SMART" id="SM01417">
    <property type="entry name" value="Solute_trans_a"/>
    <property type="match status" value="1"/>
</dbReference>
<feature type="transmembrane region" description="Helical" evidence="6">
    <location>
        <begin position="115"/>
        <end position="132"/>
    </location>
</feature>
<feature type="transmembrane region" description="Helical" evidence="6">
    <location>
        <begin position="91"/>
        <end position="109"/>
    </location>
</feature>
<dbReference type="Pfam" id="PF03619">
    <property type="entry name" value="Solute_trans_a"/>
    <property type="match status" value="2"/>
</dbReference>
<evidence type="ECO:0000256" key="3">
    <source>
        <dbReference type="ARBA" id="ARBA00022989"/>
    </source>
</evidence>
<feature type="transmembrane region" description="Helical" evidence="6">
    <location>
        <begin position="144"/>
        <end position="163"/>
    </location>
</feature>
<keyword evidence="2 6" id="KW-0812">Transmembrane</keyword>
<evidence type="ECO:0000256" key="4">
    <source>
        <dbReference type="ARBA" id="ARBA00023136"/>
    </source>
</evidence>